<protein>
    <submittedName>
        <fullName evidence="2">Uncharacterized protein</fullName>
    </submittedName>
</protein>
<reference evidence="2 3" key="1">
    <citation type="submission" date="2024-01" db="EMBL/GenBank/DDBJ databases">
        <title>Genome assemblies of Stephania.</title>
        <authorList>
            <person name="Yang L."/>
        </authorList>
    </citation>
    <scope>NUCLEOTIDE SEQUENCE [LARGE SCALE GENOMIC DNA]</scope>
    <source>
        <strain evidence="2">YNDBR</strain>
        <tissue evidence="2">Leaf</tissue>
    </source>
</reference>
<proteinExistence type="predicted"/>
<dbReference type="AlphaFoldDB" id="A0AAP0JKW5"/>
<dbReference type="EMBL" id="JBBNAF010000006">
    <property type="protein sequence ID" value="KAK9135882.1"/>
    <property type="molecule type" value="Genomic_DNA"/>
</dbReference>
<gene>
    <name evidence="2" type="ORF">Syun_015212</name>
</gene>
<evidence type="ECO:0000256" key="1">
    <source>
        <dbReference type="SAM" id="MobiDB-lite"/>
    </source>
</evidence>
<sequence>MATWACLGARVGDSADLASTARDQVLGQFDTTTGGNLIKPNFTLTASLVHTSHFTQFHTVSLTISPSPVSLTISPSRLPHHLTVSLTKPCGSVSPSPIDSLCGSSSPTIAIAAIDYLCVSSSLTKPHGSGSPTIAIAAIGSLSPNPAALPLLPSPSPPSTPSTLSHQTCGFASPTITIAAIDSLSPNLAALALPPSPSPPSTLSHQTLRLWLSHYRHRRHHLPVTTAAPAVRPQPHRLCGLTALPVPSAVGPSPSSFSSRSPVATALPLLSASSGVGDRPELHSAASQPQRTASGASHLSPVRCSQSLVDAARTTPPRCWSGQHEQLAKPARSCCAFTL</sequence>
<name>A0AAP0JKW5_9MAGN</name>
<feature type="compositionally biased region" description="Polar residues" evidence="1">
    <location>
        <begin position="285"/>
        <end position="300"/>
    </location>
</feature>
<organism evidence="2 3">
    <name type="scientific">Stephania yunnanensis</name>
    <dbReference type="NCBI Taxonomy" id="152371"/>
    <lineage>
        <taxon>Eukaryota</taxon>
        <taxon>Viridiplantae</taxon>
        <taxon>Streptophyta</taxon>
        <taxon>Embryophyta</taxon>
        <taxon>Tracheophyta</taxon>
        <taxon>Spermatophyta</taxon>
        <taxon>Magnoliopsida</taxon>
        <taxon>Ranunculales</taxon>
        <taxon>Menispermaceae</taxon>
        <taxon>Menispermoideae</taxon>
        <taxon>Cissampelideae</taxon>
        <taxon>Stephania</taxon>
    </lineage>
</organism>
<feature type="region of interest" description="Disordered" evidence="1">
    <location>
        <begin position="272"/>
        <end position="300"/>
    </location>
</feature>
<evidence type="ECO:0000313" key="2">
    <source>
        <dbReference type="EMBL" id="KAK9135882.1"/>
    </source>
</evidence>
<keyword evidence="3" id="KW-1185">Reference proteome</keyword>
<dbReference type="Proteomes" id="UP001420932">
    <property type="component" value="Unassembled WGS sequence"/>
</dbReference>
<comment type="caution">
    <text evidence="2">The sequence shown here is derived from an EMBL/GenBank/DDBJ whole genome shotgun (WGS) entry which is preliminary data.</text>
</comment>
<evidence type="ECO:0000313" key="3">
    <source>
        <dbReference type="Proteomes" id="UP001420932"/>
    </source>
</evidence>
<accession>A0AAP0JKW5</accession>